<dbReference type="PRINTS" id="PR01210">
    <property type="entry name" value="GGTRANSPTASE"/>
</dbReference>
<dbReference type="SUPFAM" id="SSF56235">
    <property type="entry name" value="N-terminal nucleophile aminohydrolases (Ntn hydrolases)"/>
    <property type="match status" value="1"/>
</dbReference>
<dbReference type="PANTHER" id="PTHR43881:SF1">
    <property type="entry name" value="GAMMA-GLUTAMYLTRANSPEPTIDASE (AFU_ORTHOLOGUE AFUA_4G13580)"/>
    <property type="match status" value="1"/>
</dbReference>
<gene>
    <name evidence="2" type="ORF">E6H04_06055</name>
</gene>
<protein>
    <recommendedName>
        <fullName evidence="4">Gamma-glutamyltransferase</fullName>
    </recommendedName>
</protein>
<dbReference type="PANTHER" id="PTHR43881">
    <property type="entry name" value="GAMMA-GLUTAMYLTRANSPEPTIDASE (AFU_ORTHOLOGUE AFUA_4G13580)"/>
    <property type="match status" value="1"/>
</dbReference>
<comment type="caution">
    <text evidence="2">The sequence shown here is derived from an EMBL/GenBank/DDBJ whole genome shotgun (WGS) entry which is preliminary data.</text>
</comment>
<accession>A0A537JDU0</accession>
<proteinExistence type="predicted"/>
<dbReference type="InterPro" id="IPR043138">
    <property type="entry name" value="GGT_lsub"/>
</dbReference>
<dbReference type="InterPro" id="IPR029055">
    <property type="entry name" value="Ntn_hydrolases_N"/>
</dbReference>
<dbReference type="Proteomes" id="UP000320048">
    <property type="component" value="Unassembled WGS sequence"/>
</dbReference>
<evidence type="ECO:0008006" key="4">
    <source>
        <dbReference type="Google" id="ProtNLM"/>
    </source>
</evidence>
<dbReference type="Pfam" id="PF01019">
    <property type="entry name" value="G_glu_transpept"/>
    <property type="match status" value="1"/>
</dbReference>
<name>A0A537JDU0_9BACT</name>
<dbReference type="InterPro" id="IPR043137">
    <property type="entry name" value="GGT_ssub_C"/>
</dbReference>
<evidence type="ECO:0000313" key="2">
    <source>
        <dbReference type="EMBL" id="TMI81709.1"/>
    </source>
</evidence>
<evidence type="ECO:0000256" key="1">
    <source>
        <dbReference type="SAM" id="MobiDB-lite"/>
    </source>
</evidence>
<evidence type="ECO:0000313" key="3">
    <source>
        <dbReference type="Proteomes" id="UP000320048"/>
    </source>
</evidence>
<dbReference type="Gene3D" id="1.10.246.130">
    <property type="match status" value="1"/>
</dbReference>
<dbReference type="AlphaFoldDB" id="A0A537JDU0"/>
<organism evidence="2 3">
    <name type="scientific">Candidatus Segetimicrobium genomatis</name>
    <dbReference type="NCBI Taxonomy" id="2569760"/>
    <lineage>
        <taxon>Bacteria</taxon>
        <taxon>Bacillati</taxon>
        <taxon>Candidatus Sysuimicrobiota</taxon>
        <taxon>Candidatus Sysuimicrobiia</taxon>
        <taxon>Candidatus Sysuimicrobiales</taxon>
        <taxon>Candidatus Segetimicrobiaceae</taxon>
        <taxon>Candidatus Segetimicrobium</taxon>
    </lineage>
</organism>
<reference evidence="2 3" key="1">
    <citation type="journal article" date="2019" name="Nat. Microbiol.">
        <title>Mediterranean grassland soil C-N compound turnover is dependent on rainfall and depth, and is mediated by genomically divergent microorganisms.</title>
        <authorList>
            <person name="Diamond S."/>
            <person name="Andeer P.F."/>
            <person name="Li Z."/>
            <person name="Crits-Christoph A."/>
            <person name="Burstein D."/>
            <person name="Anantharaman K."/>
            <person name="Lane K.R."/>
            <person name="Thomas B.C."/>
            <person name="Pan C."/>
            <person name="Northen T.R."/>
            <person name="Banfield J.F."/>
        </authorList>
    </citation>
    <scope>NUCLEOTIDE SEQUENCE [LARGE SCALE GENOMIC DNA]</scope>
    <source>
        <strain evidence="2">NP_7</strain>
    </source>
</reference>
<dbReference type="Gene3D" id="3.60.20.40">
    <property type="match status" value="1"/>
</dbReference>
<dbReference type="InterPro" id="IPR052896">
    <property type="entry name" value="GGT-like_enzyme"/>
</dbReference>
<dbReference type="EMBL" id="VBAO01000159">
    <property type="protein sequence ID" value="TMI81709.1"/>
    <property type="molecule type" value="Genomic_DNA"/>
</dbReference>
<feature type="region of interest" description="Disordered" evidence="1">
    <location>
        <begin position="343"/>
        <end position="384"/>
    </location>
</feature>
<sequence>MPYSGGASEFGVRPAAMGRRGMVVSANPLASHAGLQMLAAGGNAVDAAIAAAVAITVVEPYHSSIGGVGIAVITLPGAETRTLNFLGCSPLAARPEGFTEKTRDVGVLAPMVPGNVAGWARIHDEYGSLPLAKVLEPAIELAERGSPVTIFDYVQSTKSIDRITPFPESVRTYLKNGRPYKPGESFSQPQLAASLRMLAADGWMSFYEGRIGRAMSKFLADRGGIITADDLRNYPGTLKWQTPVSAHYRGHEFRTPPPPSSAVQILQTLRILESFDLKAMDPLGPDYIGLVAEAIRLARMDAATHIADPLFVDVPLDWMLSDGRIAELRGVVSRRVKAALGKAGRGKAARSSASGRGRRGGAAAGRIRRAGTAPEQSTTHLGAADGSGLAVNITQTIGGGYGSGVVVGDTGIVLNNGHFWCTRITGNHKVIASNERRASPSSPLHTFPADGPPVRPTHSFGIDCLGPAHATRRGRLAFIIGTPGSYGIPQTTAQMILGLVEFGRTIQDAIAAPRFRWKDDIGDPLPPAVILLEGRYPNAVRKALASRGYRLEILEDWSMVVGGGQGVLFREDGWMQGGGDPRRNSYALGW</sequence>